<dbReference type="Pfam" id="PF00059">
    <property type="entry name" value="Lectin_C"/>
    <property type="match status" value="2"/>
</dbReference>
<evidence type="ECO:0000259" key="18">
    <source>
        <dbReference type="PROSITE" id="PS50041"/>
    </source>
</evidence>
<dbReference type="GO" id="GO:0006508">
    <property type="term" value="P:proteolysis"/>
    <property type="evidence" value="ECO:0007669"/>
    <property type="project" value="UniProtKB-KW"/>
</dbReference>
<dbReference type="InterPro" id="IPR038178">
    <property type="entry name" value="Kringle_sf"/>
</dbReference>
<dbReference type="CDD" id="cd00041">
    <property type="entry name" value="CUB"/>
    <property type="match status" value="1"/>
</dbReference>
<feature type="domain" description="C-type lectin" evidence="18">
    <location>
        <begin position="891"/>
        <end position="1002"/>
    </location>
</feature>
<comment type="caution">
    <text evidence="12">Lacks conserved residue(s) required for the propagation of feature annotation.</text>
</comment>
<dbReference type="SMART" id="SM00130">
    <property type="entry name" value="KR"/>
    <property type="match status" value="1"/>
</dbReference>
<dbReference type="CDD" id="cd00033">
    <property type="entry name" value="CCP"/>
    <property type="match status" value="1"/>
</dbReference>
<feature type="signal peptide" evidence="15">
    <location>
        <begin position="1"/>
        <end position="23"/>
    </location>
</feature>
<dbReference type="GO" id="GO:0008083">
    <property type="term" value="F:growth factor activity"/>
    <property type="evidence" value="ECO:0007669"/>
    <property type="project" value="TreeGrafter"/>
</dbReference>
<evidence type="ECO:0000256" key="13">
    <source>
        <dbReference type="PROSITE-ProRule" id="PRU00302"/>
    </source>
</evidence>
<evidence type="ECO:0000259" key="19">
    <source>
        <dbReference type="PROSITE" id="PS50070"/>
    </source>
</evidence>
<dbReference type="InterPro" id="IPR035914">
    <property type="entry name" value="Sperma_CUB_dom_sf"/>
</dbReference>
<dbReference type="SMART" id="SM00042">
    <property type="entry name" value="CUB"/>
    <property type="match status" value="1"/>
</dbReference>
<keyword evidence="3 12" id="KW-0420">Kringle</keyword>
<accession>A0AAV4JF21</accession>
<comment type="cofactor">
    <cofactor evidence="14 15">
        <name>Zn(2+)</name>
        <dbReference type="ChEBI" id="CHEBI:29105"/>
    </cofactor>
    <text evidence="14 15">Binds 1 zinc ion per subunit.</text>
</comment>
<feature type="domain" description="Kringle" evidence="19">
    <location>
        <begin position="705"/>
        <end position="790"/>
    </location>
</feature>
<dbReference type="GO" id="GO:0004222">
    <property type="term" value="F:metalloendopeptidase activity"/>
    <property type="evidence" value="ECO:0007669"/>
    <property type="project" value="UniProtKB-UniRule"/>
</dbReference>
<dbReference type="InterPro" id="IPR001304">
    <property type="entry name" value="C-type_lectin-like"/>
</dbReference>
<feature type="domain" description="Sushi" evidence="20">
    <location>
        <begin position="824"/>
        <end position="881"/>
    </location>
</feature>
<dbReference type="PANTHER" id="PTHR22799">
    <property type="entry name" value="TETRANECTIN-RELATED"/>
    <property type="match status" value="1"/>
</dbReference>
<dbReference type="SMART" id="SM00034">
    <property type="entry name" value="CLECT"/>
    <property type="match status" value="2"/>
</dbReference>
<dbReference type="Gene3D" id="2.60.120.290">
    <property type="entry name" value="Spermadhesin, CUB domain"/>
    <property type="match status" value="1"/>
</dbReference>
<evidence type="ECO:0000256" key="14">
    <source>
        <dbReference type="PROSITE-ProRule" id="PRU01211"/>
    </source>
</evidence>
<keyword evidence="10 14" id="KW-0482">Metalloprotease</keyword>
<dbReference type="PROSITE" id="PS51864">
    <property type="entry name" value="ASTACIN"/>
    <property type="match status" value="1"/>
</dbReference>
<evidence type="ECO:0000259" key="17">
    <source>
        <dbReference type="PROSITE" id="PS01180"/>
    </source>
</evidence>
<dbReference type="InterPro" id="IPR000001">
    <property type="entry name" value="Kringle"/>
</dbReference>
<evidence type="ECO:0000256" key="12">
    <source>
        <dbReference type="PROSITE-ProRule" id="PRU00121"/>
    </source>
</evidence>
<feature type="domain" description="CUB" evidence="17">
    <location>
        <begin position="585"/>
        <end position="693"/>
    </location>
</feature>
<dbReference type="Gene3D" id="3.10.100.10">
    <property type="entry name" value="Mannose-Binding Protein A, subunit A"/>
    <property type="match status" value="2"/>
</dbReference>
<dbReference type="PROSITE" id="PS50070">
    <property type="entry name" value="KRINGLE_2"/>
    <property type="match status" value="1"/>
</dbReference>
<keyword evidence="9 14" id="KW-0862">Zinc</keyword>
<dbReference type="InterPro" id="IPR051663">
    <property type="entry name" value="CLec_Tetranectin-domain"/>
</dbReference>
<keyword evidence="7" id="KW-0430">Lectin</keyword>
<keyword evidence="13" id="KW-0768">Sushi</keyword>
<comment type="subcellular location">
    <subcellularLocation>
        <location evidence="1">Secreted</location>
    </subcellularLocation>
</comment>
<dbReference type="SUPFAM" id="SSF55486">
    <property type="entry name" value="Metalloproteases ('zincins'), catalytic domain"/>
    <property type="match status" value="1"/>
</dbReference>
<evidence type="ECO:0000259" key="21">
    <source>
        <dbReference type="PROSITE" id="PS51864"/>
    </source>
</evidence>
<dbReference type="InterPro" id="IPR035976">
    <property type="entry name" value="Sushi/SCR/CCP_sf"/>
</dbReference>
<dbReference type="PRINTS" id="PR00480">
    <property type="entry name" value="ASTACIN"/>
</dbReference>
<feature type="binding site" evidence="14">
    <location>
        <position position="234"/>
    </location>
    <ligand>
        <name>Zn(2+)</name>
        <dbReference type="ChEBI" id="CHEBI:29105"/>
        <note>catalytic</note>
    </ligand>
</feature>
<keyword evidence="6 15" id="KW-0732">Signal</keyword>
<dbReference type="EC" id="3.4.24.-" evidence="15"/>
<keyword evidence="8 14" id="KW-0378">Hydrolase</keyword>
<feature type="region of interest" description="Disordered" evidence="16">
    <location>
        <begin position="1345"/>
        <end position="1388"/>
    </location>
</feature>
<dbReference type="InterPro" id="IPR000436">
    <property type="entry name" value="Sushi_SCR_CCP_dom"/>
</dbReference>
<dbReference type="PROSITE" id="PS00615">
    <property type="entry name" value="C_TYPE_LECTIN_1"/>
    <property type="match status" value="1"/>
</dbReference>
<keyword evidence="4 14" id="KW-0645">Protease</keyword>
<keyword evidence="11" id="KW-1015">Disulfide bond</keyword>
<reference evidence="22 23" key="1">
    <citation type="journal article" date="2021" name="Elife">
        <title>Chloroplast acquisition without the gene transfer in kleptoplastic sea slugs, Plakobranchus ocellatus.</title>
        <authorList>
            <person name="Maeda T."/>
            <person name="Takahashi S."/>
            <person name="Yoshida T."/>
            <person name="Shimamura S."/>
            <person name="Takaki Y."/>
            <person name="Nagai Y."/>
            <person name="Toyoda A."/>
            <person name="Suzuki Y."/>
            <person name="Arimoto A."/>
            <person name="Ishii H."/>
            <person name="Satoh N."/>
            <person name="Nishiyama T."/>
            <person name="Hasebe M."/>
            <person name="Maruyama T."/>
            <person name="Minagawa J."/>
            <person name="Obokata J."/>
            <person name="Shigenobu S."/>
        </authorList>
    </citation>
    <scope>NUCLEOTIDE SEQUENCE [LARGE SCALE GENOMIC DNA]</scope>
</reference>
<evidence type="ECO:0000256" key="15">
    <source>
        <dbReference type="RuleBase" id="RU361183"/>
    </source>
</evidence>
<dbReference type="PROSITE" id="PS50923">
    <property type="entry name" value="SUSHI"/>
    <property type="match status" value="1"/>
</dbReference>
<feature type="binding site" evidence="14">
    <location>
        <position position="230"/>
    </location>
    <ligand>
        <name>Zn(2+)</name>
        <dbReference type="ChEBI" id="CHEBI:29105"/>
        <note>catalytic</note>
    </ligand>
</feature>
<dbReference type="InterPro" id="IPR000859">
    <property type="entry name" value="CUB_dom"/>
</dbReference>
<feature type="domain" description="C-type lectin" evidence="18">
    <location>
        <begin position="1122"/>
        <end position="1228"/>
    </location>
</feature>
<evidence type="ECO:0000256" key="2">
    <source>
        <dbReference type="ARBA" id="ARBA00022525"/>
    </source>
</evidence>
<evidence type="ECO:0000259" key="20">
    <source>
        <dbReference type="PROSITE" id="PS50923"/>
    </source>
</evidence>
<evidence type="ECO:0000256" key="9">
    <source>
        <dbReference type="ARBA" id="ARBA00022833"/>
    </source>
</evidence>
<evidence type="ECO:0000256" key="6">
    <source>
        <dbReference type="ARBA" id="ARBA00022729"/>
    </source>
</evidence>
<dbReference type="SMART" id="SM00235">
    <property type="entry name" value="ZnMc"/>
    <property type="match status" value="1"/>
</dbReference>
<dbReference type="SUPFAM" id="SSF49854">
    <property type="entry name" value="Spermadhesin, CUB domain"/>
    <property type="match status" value="1"/>
</dbReference>
<comment type="caution">
    <text evidence="22">The sequence shown here is derived from an EMBL/GenBank/DDBJ whole genome shotgun (WGS) entry which is preliminary data.</text>
</comment>
<keyword evidence="23" id="KW-1185">Reference proteome</keyword>
<dbReference type="InterPro" id="IPR031569">
    <property type="entry name" value="ApeC"/>
</dbReference>
<name>A0AAV4JF21_9GAST</name>
<dbReference type="InterPro" id="IPR001506">
    <property type="entry name" value="Peptidase_M12A"/>
</dbReference>
<dbReference type="Pfam" id="PF16977">
    <property type="entry name" value="ApeC"/>
    <property type="match status" value="1"/>
</dbReference>
<dbReference type="EMBL" id="BMAT01013831">
    <property type="protein sequence ID" value="GFS20985.1"/>
    <property type="molecule type" value="Genomic_DNA"/>
</dbReference>
<dbReference type="Pfam" id="PF00431">
    <property type="entry name" value="CUB"/>
    <property type="match status" value="1"/>
</dbReference>
<evidence type="ECO:0000313" key="23">
    <source>
        <dbReference type="Proteomes" id="UP000762676"/>
    </source>
</evidence>
<dbReference type="InterPro" id="IPR016186">
    <property type="entry name" value="C-type_lectin-like/link_sf"/>
</dbReference>
<evidence type="ECO:0000256" key="16">
    <source>
        <dbReference type="SAM" id="MobiDB-lite"/>
    </source>
</evidence>
<dbReference type="PROSITE" id="PS50041">
    <property type="entry name" value="C_TYPE_LECTIN_2"/>
    <property type="match status" value="2"/>
</dbReference>
<dbReference type="InterPro" id="IPR006026">
    <property type="entry name" value="Peptidase_Metallo"/>
</dbReference>
<dbReference type="InterPro" id="IPR024079">
    <property type="entry name" value="MetalloPept_cat_dom_sf"/>
</dbReference>
<dbReference type="Gene3D" id="2.40.20.10">
    <property type="entry name" value="Plasminogen Kringle 4"/>
    <property type="match status" value="1"/>
</dbReference>
<dbReference type="Proteomes" id="UP000762676">
    <property type="component" value="Unassembled WGS sequence"/>
</dbReference>
<dbReference type="PANTHER" id="PTHR22799:SF1">
    <property type="entry name" value="C-TYPE LECTIN DOMAIN FAMILY 11 MEMBER A"/>
    <property type="match status" value="1"/>
</dbReference>
<dbReference type="InterPro" id="IPR013806">
    <property type="entry name" value="Kringle-like"/>
</dbReference>
<dbReference type="InterPro" id="IPR018378">
    <property type="entry name" value="C-type_lectin_CS"/>
</dbReference>
<feature type="compositionally biased region" description="Acidic residues" evidence="16">
    <location>
        <begin position="1356"/>
        <end position="1370"/>
    </location>
</feature>
<dbReference type="Gene3D" id="3.40.390.10">
    <property type="entry name" value="Collagenase (Catalytic Domain)"/>
    <property type="match status" value="1"/>
</dbReference>
<proteinExistence type="predicted"/>
<keyword evidence="5 14" id="KW-0479">Metal-binding</keyword>
<dbReference type="Gene3D" id="2.10.70.10">
    <property type="entry name" value="Complement Module, domain 1"/>
    <property type="match status" value="2"/>
</dbReference>
<evidence type="ECO:0000256" key="3">
    <source>
        <dbReference type="ARBA" id="ARBA00022572"/>
    </source>
</evidence>
<sequence length="1388" mass="156911">MADCRAWCKVLFILFAAIYYVVAFEVNPMNDDDIGDTDGEGVVEQYILAREEVEYELEEFYKTSAPGDRPDWHSEAMENLRFNRELLYNADLSAKDLADLIKGDPGLDVEGTGKEEFTKTYKSRRKRTIEARLSRRWTKAVVPYIFTNSTSISNQIEIIRSMRTYERFTCLRFVPWVNEHGQTTNQHLGLGHKNYLTFVKGGGCWSFQGNVIKRRGGQKISCCGVYTCIHEIGHALGESHEQQSPNPDRNRMIRINPDAIMKNKIGSYLQNNGKYLKSVGFDLSSYMHYAPWSFSVAGKKTFIKLFPELPHKNSYFYLMREVSLEHDCQDRCSDLSLTCENDGYLTLVDNKCSCKCIPGLDPGTGCTSVFKSDPEVLAFPKGQYAIPAHISGCPDDSFILGSRTHVNDGGNLKTSPFHLGFEISDNIVEHKFCIKDDSTSNERSWPGTNFCMYRRGGKCPAKFKSGFIQYDDLPTANNSNLHSGQLPDGVFDENTRFEFCCTNTGFSNDELILPSRKPFSLIRRRKKDCPNVRGMHWEVNKIRIGNAKAKGTAEVGGDHPMYLEDKKTKGYWTAYCNYQPAMIDCGEIIQLDYSNTEVTFSSPEAPELECYWLIKAPEGERLQLDFDDFNIKENPGHCIDDLEVRYVRPGQPGVKFCGAKWEKTTISINNTIHIRLSTYGNSASHFTATVKLVKNDNLCYAASDRGMTYDGDVSFTRSFVPCLPWHKVTHCETHPFQTDKFNIILADNKCRNPDQRTGFMPWCYTEAENCIRDYCDVCLIGKRYDRVDHCDYLKAGGQCSLKLCAKTCADQYPKPEVPRKATEVTCAAPEPVPDGAPAEATKESYAVGASVKYKCEYNDSFRFRYCLTSGQWSAMGTACSECPDKFSLNLENNKCYFFPKMKKSADEAIEFCQSKGATLAFPVSEEENVYLRSLSRRYMFLGITDKSVEGEFMTGTGEPATFTKWREGEPNNYRGKEDCTEMLKDSTWNDVSCSRRLRYFVCQAHKTPLRDCLDFSDKCVKLFTINPAMCDEFPIFAEKHCRYTCGFCGLEDAPTCVVDAPGDKDGEKIELKRGRTMTFSCDDGYISLSGDAIRGCMADGNLSGKPLKCIKDCPKGWAINLKTMHCYKMFNIQKNFSAAEADCEESNGTLTTASDAKEQEFVSSLKGTEDIWLGLKDTVVEGTFRWANGARLTYSNWREGEPNDRGKFGEDCVHMVRSGKWNDRDCNRFDFNTADGETTDARLLQNLSSSHEEADTLLILHSIYVDQAINSTDTDIIIHSPDTDVFLLLIAFCQKYTHPIYLDTADIAQSDIPNPEDHEWKTDGNGVLSIHWCTDLVPQELADVLSESHTTRQQESDYDDDIESDVDSDAESQSFSDSETSEEEEESG</sequence>
<evidence type="ECO:0000256" key="4">
    <source>
        <dbReference type="ARBA" id="ARBA00022670"/>
    </source>
</evidence>
<evidence type="ECO:0000256" key="7">
    <source>
        <dbReference type="ARBA" id="ARBA00022734"/>
    </source>
</evidence>
<dbReference type="SUPFAM" id="SSF56436">
    <property type="entry name" value="C-type lectin-like"/>
    <property type="match status" value="2"/>
</dbReference>
<dbReference type="GO" id="GO:0008270">
    <property type="term" value="F:zinc ion binding"/>
    <property type="evidence" value="ECO:0007669"/>
    <property type="project" value="UniProtKB-UniRule"/>
</dbReference>
<dbReference type="Pfam" id="PF00051">
    <property type="entry name" value="Kringle"/>
    <property type="match status" value="1"/>
</dbReference>
<feature type="binding site" evidence="14">
    <location>
        <position position="240"/>
    </location>
    <ligand>
        <name>Zn(2+)</name>
        <dbReference type="ChEBI" id="CHEBI:29105"/>
        <note>catalytic</note>
    </ligand>
</feature>
<dbReference type="GO" id="GO:0030246">
    <property type="term" value="F:carbohydrate binding"/>
    <property type="evidence" value="ECO:0007669"/>
    <property type="project" value="UniProtKB-KW"/>
</dbReference>
<dbReference type="SMART" id="SM00032">
    <property type="entry name" value="CCP"/>
    <property type="match status" value="2"/>
</dbReference>
<dbReference type="PROSITE" id="PS01180">
    <property type="entry name" value="CUB"/>
    <property type="match status" value="1"/>
</dbReference>
<evidence type="ECO:0000256" key="10">
    <source>
        <dbReference type="ARBA" id="ARBA00023049"/>
    </source>
</evidence>
<feature type="active site" evidence="14">
    <location>
        <position position="231"/>
    </location>
</feature>
<evidence type="ECO:0000256" key="11">
    <source>
        <dbReference type="ARBA" id="ARBA00023157"/>
    </source>
</evidence>
<gene>
    <name evidence="22" type="ORF">ElyMa_006912400</name>
</gene>
<dbReference type="InterPro" id="IPR016187">
    <property type="entry name" value="CTDL_fold"/>
</dbReference>
<feature type="domain" description="Peptidase M12A" evidence="21">
    <location>
        <begin position="127"/>
        <end position="353"/>
    </location>
</feature>
<evidence type="ECO:0000256" key="5">
    <source>
        <dbReference type="ARBA" id="ARBA00022723"/>
    </source>
</evidence>
<dbReference type="Pfam" id="PF00084">
    <property type="entry name" value="Sushi"/>
    <property type="match status" value="1"/>
</dbReference>
<protein>
    <recommendedName>
        <fullName evidence="15">Metalloendopeptidase</fullName>
        <ecNumber evidence="15">3.4.24.-</ecNumber>
    </recommendedName>
</protein>
<keyword evidence="2" id="KW-0964">Secreted</keyword>
<dbReference type="SUPFAM" id="SSF57535">
    <property type="entry name" value="Complement control module/SCR domain"/>
    <property type="match status" value="2"/>
</dbReference>
<dbReference type="GO" id="GO:0005615">
    <property type="term" value="C:extracellular space"/>
    <property type="evidence" value="ECO:0007669"/>
    <property type="project" value="TreeGrafter"/>
</dbReference>
<feature type="chain" id="PRO_5043087221" description="Metalloendopeptidase" evidence="15">
    <location>
        <begin position="24"/>
        <end position="1388"/>
    </location>
</feature>
<evidence type="ECO:0000313" key="22">
    <source>
        <dbReference type="EMBL" id="GFS20985.1"/>
    </source>
</evidence>
<evidence type="ECO:0000256" key="8">
    <source>
        <dbReference type="ARBA" id="ARBA00022801"/>
    </source>
</evidence>
<feature type="compositionally biased region" description="Acidic residues" evidence="16">
    <location>
        <begin position="1379"/>
        <end position="1388"/>
    </location>
</feature>
<dbReference type="SUPFAM" id="SSF57440">
    <property type="entry name" value="Kringle-like"/>
    <property type="match status" value="1"/>
</dbReference>
<evidence type="ECO:0000256" key="1">
    <source>
        <dbReference type="ARBA" id="ARBA00004613"/>
    </source>
</evidence>
<organism evidence="22 23">
    <name type="scientific">Elysia marginata</name>
    <dbReference type="NCBI Taxonomy" id="1093978"/>
    <lineage>
        <taxon>Eukaryota</taxon>
        <taxon>Metazoa</taxon>
        <taxon>Spiralia</taxon>
        <taxon>Lophotrochozoa</taxon>
        <taxon>Mollusca</taxon>
        <taxon>Gastropoda</taxon>
        <taxon>Heterobranchia</taxon>
        <taxon>Euthyneura</taxon>
        <taxon>Panpulmonata</taxon>
        <taxon>Sacoglossa</taxon>
        <taxon>Placobranchoidea</taxon>
        <taxon>Plakobranchidae</taxon>
        <taxon>Elysia</taxon>
    </lineage>
</organism>
<dbReference type="Pfam" id="PF01400">
    <property type="entry name" value="Astacin"/>
    <property type="match status" value="1"/>
</dbReference>